<evidence type="ECO:0000259" key="1">
    <source>
        <dbReference type="Pfam" id="PF12680"/>
    </source>
</evidence>
<feature type="domain" description="SnoaL-like" evidence="1">
    <location>
        <begin position="38"/>
        <end position="144"/>
    </location>
</feature>
<sequence>MRIVSLSVVMVTACGPSGTSTSSTTAPESELKILMLATAVERADTALISDLFWPEATYDDFANQLTYQGILEIVGYLTSTHEWGDDIYMNMGRINTGPTMAVGEWVFSAVQNRPMGDQVPFVTGREVVLNGATIIELEGGRIMRAADYVDTAPLTRQLGGSISFPTDGVIEPENVGR</sequence>
<protein>
    <recommendedName>
        <fullName evidence="1">SnoaL-like domain-containing protein</fullName>
    </recommendedName>
</protein>
<proteinExistence type="predicted"/>
<dbReference type="Pfam" id="PF12680">
    <property type="entry name" value="SnoaL_2"/>
    <property type="match status" value="1"/>
</dbReference>
<dbReference type="InterPro" id="IPR032710">
    <property type="entry name" value="NTF2-like_dom_sf"/>
</dbReference>
<accession>A0A381R4N4</accession>
<dbReference type="EMBL" id="UINC01001695">
    <property type="protein sequence ID" value="SUZ86715.1"/>
    <property type="molecule type" value="Genomic_DNA"/>
</dbReference>
<reference evidence="2" key="1">
    <citation type="submission" date="2018-05" db="EMBL/GenBank/DDBJ databases">
        <authorList>
            <person name="Lanie J.A."/>
            <person name="Ng W.-L."/>
            <person name="Kazmierczak K.M."/>
            <person name="Andrzejewski T.M."/>
            <person name="Davidsen T.M."/>
            <person name="Wayne K.J."/>
            <person name="Tettelin H."/>
            <person name="Glass J.I."/>
            <person name="Rusch D."/>
            <person name="Podicherti R."/>
            <person name="Tsui H.-C.T."/>
            <person name="Winkler M.E."/>
        </authorList>
    </citation>
    <scope>NUCLEOTIDE SEQUENCE</scope>
</reference>
<organism evidence="2">
    <name type="scientific">marine metagenome</name>
    <dbReference type="NCBI Taxonomy" id="408172"/>
    <lineage>
        <taxon>unclassified sequences</taxon>
        <taxon>metagenomes</taxon>
        <taxon>ecological metagenomes</taxon>
    </lineage>
</organism>
<evidence type="ECO:0000313" key="2">
    <source>
        <dbReference type="EMBL" id="SUZ86715.1"/>
    </source>
</evidence>
<name>A0A381R4N4_9ZZZZ</name>
<dbReference type="InterPro" id="IPR037401">
    <property type="entry name" value="SnoaL-like"/>
</dbReference>
<dbReference type="Gene3D" id="3.10.450.50">
    <property type="match status" value="1"/>
</dbReference>
<gene>
    <name evidence="2" type="ORF">METZ01_LOCUS39569</name>
</gene>
<dbReference type="AlphaFoldDB" id="A0A381R4N4"/>
<dbReference type="SUPFAM" id="SSF54427">
    <property type="entry name" value="NTF2-like"/>
    <property type="match status" value="1"/>
</dbReference>